<evidence type="ECO:0000313" key="4">
    <source>
        <dbReference type="Proteomes" id="UP000642876"/>
    </source>
</evidence>
<dbReference type="EMBL" id="JACMYE010000001">
    <property type="protein sequence ID" value="MBC3178147.1"/>
    <property type="molecule type" value="Genomic_DNA"/>
</dbReference>
<accession>A0A7H0JWM3</accession>
<sequence>MDVFALLVPHIARLDGVSGVYDELPHGALPDRAPLVHLESAGPAQRAPSLQGLGADQVGADVNLYVPEAMWKSGAAMPLAHSLRAHLYDFRAGAARAVEVTRPEKWPDRNPKTRRIGMTVEVLLPAQL</sequence>
<dbReference type="EMBL" id="CP061032">
    <property type="protein sequence ID" value="QNP89439.1"/>
    <property type="molecule type" value="Genomic_DNA"/>
</dbReference>
<dbReference type="RefSeq" id="WP_171192583.1">
    <property type="nucleotide sequence ID" value="NZ_CP061032.1"/>
</dbReference>
<organism evidence="2 3">
    <name type="scientific">Corynebacterium lujinxingii</name>
    <dbReference type="NCBI Taxonomy" id="2763010"/>
    <lineage>
        <taxon>Bacteria</taxon>
        <taxon>Bacillati</taxon>
        <taxon>Actinomycetota</taxon>
        <taxon>Actinomycetes</taxon>
        <taxon>Mycobacteriales</taxon>
        <taxon>Corynebacteriaceae</taxon>
        <taxon>Corynebacterium</taxon>
    </lineage>
</organism>
<evidence type="ECO:0000313" key="2">
    <source>
        <dbReference type="EMBL" id="QNP89439.1"/>
    </source>
</evidence>
<dbReference type="Proteomes" id="UP000642876">
    <property type="component" value="Unassembled WGS sequence"/>
</dbReference>
<protein>
    <submittedName>
        <fullName evidence="2">Uncharacterized protein</fullName>
    </submittedName>
</protein>
<gene>
    <name evidence="1" type="ORF">H7348_02265</name>
    <name evidence="2" type="ORF">IAU68_06935</name>
</gene>
<evidence type="ECO:0000313" key="1">
    <source>
        <dbReference type="EMBL" id="MBC3178147.1"/>
    </source>
</evidence>
<keyword evidence="4" id="KW-1185">Reference proteome</keyword>
<evidence type="ECO:0000313" key="3">
    <source>
        <dbReference type="Proteomes" id="UP000516235"/>
    </source>
</evidence>
<dbReference type="AlphaFoldDB" id="A0A7H0JWM3"/>
<name>A0A7H0JWM3_9CORY</name>
<reference evidence="3 4" key="1">
    <citation type="submission" date="2020-08" db="EMBL/GenBank/DDBJ databases">
        <title>novel species in genus Corynebacterium.</title>
        <authorList>
            <person name="Zhang G."/>
        </authorList>
    </citation>
    <scope>NUCLEOTIDE SEQUENCE [LARGE SCALE GENOMIC DNA]</scope>
    <source>
        <strain evidence="2">Zg-917</strain>
        <strain evidence="3 4">zg-917</strain>
    </source>
</reference>
<dbReference type="KEGG" id="cluj:IAU68_06935"/>
<dbReference type="Proteomes" id="UP000516235">
    <property type="component" value="Chromosome"/>
</dbReference>
<proteinExistence type="predicted"/>